<dbReference type="AlphaFoldDB" id="A0A816NJ46"/>
<feature type="transmembrane region" description="Helical" evidence="1">
    <location>
        <begin position="12"/>
        <end position="35"/>
    </location>
</feature>
<keyword evidence="1" id="KW-0812">Transmembrane</keyword>
<sequence length="41" mass="4879">MFHYILLLNFSMRSLCFMAFCNGASSYMFGVPTFYDVYRFS</sequence>
<accession>A0A816NJ46</accession>
<keyword evidence="1" id="KW-1133">Transmembrane helix</keyword>
<protein>
    <submittedName>
        <fullName evidence="2">(rape) hypothetical protein</fullName>
    </submittedName>
</protein>
<gene>
    <name evidence="2" type="ORF">DARMORV10_A09P02860.1</name>
</gene>
<dbReference type="EMBL" id="HG994363">
    <property type="protein sequence ID" value="CAF2035198.1"/>
    <property type="molecule type" value="Genomic_DNA"/>
</dbReference>
<proteinExistence type="predicted"/>
<name>A0A816NJ46_BRANA</name>
<evidence type="ECO:0000313" key="2">
    <source>
        <dbReference type="EMBL" id="CAF2035198.1"/>
    </source>
</evidence>
<dbReference type="Proteomes" id="UP001295469">
    <property type="component" value="Chromosome A09"/>
</dbReference>
<organism evidence="2">
    <name type="scientific">Brassica napus</name>
    <name type="common">Rape</name>
    <dbReference type="NCBI Taxonomy" id="3708"/>
    <lineage>
        <taxon>Eukaryota</taxon>
        <taxon>Viridiplantae</taxon>
        <taxon>Streptophyta</taxon>
        <taxon>Embryophyta</taxon>
        <taxon>Tracheophyta</taxon>
        <taxon>Spermatophyta</taxon>
        <taxon>Magnoliopsida</taxon>
        <taxon>eudicotyledons</taxon>
        <taxon>Gunneridae</taxon>
        <taxon>Pentapetalae</taxon>
        <taxon>rosids</taxon>
        <taxon>malvids</taxon>
        <taxon>Brassicales</taxon>
        <taxon>Brassicaceae</taxon>
        <taxon>Brassiceae</taxon>
        <taxon>Brassica</taxon>
    </lineage>
</organism>
<keyword evidence="1" id="KW-0472">Membrane</keyword>
<reference evidence="2" key="1">
    <citation type="submission" date="2021-01" db="EMBL/GenBank/DDBJ databases">
        <authorList>
            <consortium name="Genoscope - CEA"/>
            <person name="William W."/>
        </authorList>
    </citation>
    <scope>NUCLEOTIDE SEQUENCE</scope>
</reference>
<evidence type="ECO:0000256" key="1">
    <source>
        <dbReference type="SAM" id="Phobius"/>
    </source>
</evidence>